<dbReference type="InterPro" id="IPR038029">
    <property type="entry name" value="GbiG_N_sf"/>
</dbReference>
<evidence type="ECO:0000259" key="7">
    <source>
        <dbReference type="Pfam" id="PF01890"/>
    </source>
</evidence>
<dbReference type="Pfam" id="PF11760">
    <property type="entry name" value="CbiG_N"/>
    <property type="match status" value="1"/>
</dbReference>
<comment type="pathway">
    <text evidence="1">Cofactor biosynthesis; adenosylcobalamin biosynthesis.</text>
</comment>
<dbReference type="SUPFAM" id="SSF159672">
    <property type="entry name" value="CbiG N-terminal domain-like"/>
    <property type="match status" value="1"/>
</dbReference>
<dbReference type="GO" id="GO:0032259">
    <property type="term" value="P:methylation"/>
    <property type="evidence" value="ECO:0007669"/>
    <property type="project" value="UniProtKB-KW"/>
</dbReference>
<evidence type="ECO:0000256" key="4">
    <source>
        <dbReference type="ARBA" id="ARBA00022679"/>
    </source>
</evidence>
<dbReference type="InterPro" id="IPR002750">
    <property type="entry name" value="CobE/GbiG_C"/>
</dbReference>
<dbReference type="CDD" id="cd11646">
    <property type="entry name" value="Precorrin_3B_C17_MT"/>
    <property type="match status" value="1"/>
</dbReference>
<evidence type="ECO:0000256" key="1">
    <source>
        <dbReference type="ARBA" id="ARBA00004953"/>
    </source>
</evidence>
<dbReference type="Gene3D" id="3.30.950.10">
    <property type="entry name" value="Methyltransferase, Cobalt-precorrin-4 Transmethylase, Domain 2"/>
    <property type="match status" value="1"/>
</dbReference>
<protein>
    <submittedName>
        <fullName evidence="9">Precorrin-3B C(17)-methyltransferase</fullName>
        <ecNumber evidence="9">2.1.1.131</ecNumber>
    </submittedName>
</protein>
<proteinExistence type="predicted"/>
<evidence type="ECO:0000313" key="9">
    <source>
        <dbReference type="EMBL" id="MXN18425.1"/>
    </source>
</evidence>
<dbReference type="AlphaFoldDB" id="A0A6L7G2T0"/>
<dbReference type="SUPFAM" id="SSF159664">
    <property type="entry name" value="CobE/GbiG C-terminal domain-like"/>
    <property type="match status" value="1"/>
</dbReference>
<dbReference type="SUPFAM" id="SSF53790">
    <property type="entry name" value="Tetrapyrrole methylase"/>
    <property type="match status" value="1"/>
</dbReference>
<evidence type="ECO:0000259" key="8">
    <source>
        <dbReference type="Pfam" id="PF11760"/>
    </source>
</evidence>
<dbReference type="EC" id="2.1.1.131" evidence="9"/>
<dbReference type="InterPro" id="IPR051810">
    <property type="entry name" value="Precorrin_MeTrfase"/>
</dbReference>
<evidence type="ECO:0000256" key="3">
    <source>
        <dbReference type="ARBA" id="ARBA00022603"/>
    </source>
</evidence>
<keyword evidence="10" id="KW-1185">Reference proteome</keyword>
<dbReference type="InterPro" id="IPR014776">
    <property type="entry name" value="4pyrrole_Mease_sub2"/>
</dbReference>
<dbReference type="InterPro" id="IPR000878">
    <property type="entry name" value="4pyrrol_Mease"/>
</dbReference>
<comment type="caution">
    <text evidence="9">The sequence shown here is derived from an EMBL/GenBank/DDBJ whole genome shotgun (WGS) entry which is preliminary data.</text>
</comment>
<keyword evidence="3 9" id="KW-0489">Methyltransferase</keyword>
<feature type="domain" description="Tetrapyrrole methylase" evidence="6">
    <location>
        <begin position="342"/>
        <end position="555"/>
    </location>
</feature>
<dbReference type="Gene3D" id="3.40.50.11220">
    <property type="match status" value="1"/>
</dbReference>
<dbReference type="GO" id="GO:0030789">
    <property type="term" value="F:precorrin-3B C17-methyltransferase activity"/>
    <property type="evidence" value="ECO:0007669"/>
    <property type="project" value="UniProtKB-EC"/>
</dbReference>
<feature type="domain" description="Cobalamin synthesis G N-terminal" evidence="8">
    <location>
        <begin position="49"/>
        <end position="128"/>
    </location>
</feature>
<evidence type="ECO:0000256" key="2">
    <source>
        <dbReference type="ARBA" id="ARBA00022573"/>
    </source>
</evidence>
<evidence type="ECO:0000313" key="10">
    <source>
        <dbReference type="Proteomes" id="UP000477911"/>
    </source>
</evidence>
<dbReference type="GO" id="GO:0009236">
    <property type="term" value="P:cobalamin biosynthetic process"/>
    <property type="evidence" value="ECO:0007669"/>
    <property type="project" value="UniProtKB-UniPathway"/>
</dbReference>
<evidence type="ECO:0000256" key="5">
    <source>
        <dbReference type="ARBA" id="ARBA00022691"/>
    </source>
</evidence>
<keyword evidence="2" id="KW-0169">Cobalamin biosynthesis</keyword>
<dbReference type="Proteomes" id="UP000477911">
    <property type="component" value="Unassembled WGS sequence"/>
</dbReference>
<gene>
    <name evidence="9" type="primary">cobJ</name>
    <name evidence="9" type="ORF">GR170_11315</name>
</gene>
<dbReference type="NCBIfam" id="TIGR01466">
    <property type="entry name" value="cobJ_cbiH"/>
    <property type="match status" value="1"/>
</dbReference>
<dbReference type="InterPro" id="IPR014777">
    <property type="entry name" value="4pyrrole_Mease_sub1"/>
</dbReference>
<sequence>MAVTPVVMCVSGAGEAVGRKVAEALGVPLHGRAGRVAGADATFANALDFAREMFAAGRPVVGICASGILIRAVAPLLADKKAEPAVISVSDDGSVVVPLLGGHRGANRLAREIAQALEAVAAVTTAGDVTLGLALDEPPVGWTLGTPALAQNAMARLLSGAGAALSGIWAERADWLSGLPKGDVAIGVDVGPQPEGVLAFHPQVFTLGVGCARNCAPEELEALVQGVLAESGVAPGAIAALCTLDLKADEPAVNALAAKLGVPLRVYTAAELEAEAGRLATPSEVVFAEVGCHGVAEGAALAGAGAEAMLAQVKVKSANATCALARAPEPITTLSGRPRGRLSVVGIGPGQASWRTPEVSRLVSEAEELVGYGLYIDLLGPLALGKARSDFPLGGEEARCRYALERAGEGRNVALVCSGDAGIYAMGALVFELLDRGPEELGVSDAARRIEVICSPGVSALQGAAARAGAPLGHDFCAISLSDLLTPRDDILRRLKAAAEGDFVIAFYNPVSKTRRTLLAEAREILLQHRPADTPVMLASNLGRPEEAVRYRRLDALEVDEVDMLTVVLVGSSNSKLAALGEGERMYTPRGYARRIDGDLSVKG</sequence>
<dbReference type="RefSeq" id="WP_160894555.1">
    <property type="nucleotide sequence ID" value="NZ_WUMU01000012.1"/>
</dbReference>
<reference evidence="9 10" key="1">
    <citation type="submission" date="2019-12" db="EMBL/GenBank/DDBJ databases">
        <authorList>
            <person name="Li M."/>
        </authorList>
    </citation>
    <scope>NUCLEOTIDE SEQUENCE [LARGE SCALE GENOMIC DNA]</scope>
    <source>
        <strain evidence="9 10">GBMRC 2024</strain>
    </source>
</reference>
<dbReference type="InterPro" id="IPR035996">
    <property type="entry name" value="4pyrrol_Methylase_sf"/>
</dbReference>
<dbReference type="PANTHER" id="PTHR47036:SF1">
    <property type="entry name" value="COBALT-FACTOR III C(17)-METHYLTRANSFERASE-RELATED"/>
    <property type="match status" value="1"/>
</dbReference>
<evidence type="ECO:0000259" key="6">
    <source>
        <dbReference type="Pfam" id="PF00590"/>
    </source>
</evidence>
<dbReference type="UniPathway" id="UPA00148"/>
<accession>A0A6L7G2T0</accession>
<name>A0A6L7G2T0_9RHOB</name>
<organism evidence="9 10">
    <name type="scientific">Pseudooceanicola albus</name>
    <dbReference type="NCBI Taxonomy" id="2692189"/>
    <lineage>
        <taxon>Bacteria</taxon>
        <taxon>Pseudomonadati</taxon>
        <taxon>Pseudomonadota</taxon>
        <taxon>Alphaproteobacteria</taxon>
        <taxon>Rhodobacterales</taxon>
        <taxon>Paracoccaceae</taxon>
        <taxon>Pseudooceanicola</taxon>
    </lineage>
</organism>
<keyword evidence="5" id="KW-0949">S-adenosyl-L-methionine</keyword>
<keyword evidence="4 9" id="KW-0808">Transferase</keyword>
<dbReference type="PANTHER" id="PTHR47036">
    <property type="entry name" value="COBALT-FACTOR III C(17)-METHYLTRANSFERASE-RELATED"/>
    <property type="match status" value="1"/>
</dbReference>
<dbReference type="EMBL" id="WUMU01000012">
    <property type="protein sequence ID" value="MXN18425.1"/>
    <property type="molecule type" value="Genomic_DNA"/>
</dbReference>
<dbReference type="InterPro" id="IPR021744">
    <property type="entry name" value="CbiG_N"/>
</dbReference>
<feature type="domain" description="CobE/GbiG C-terminal" evidence="7">
    <location>
        <begin position="206"/>
        <end position="325"/>
    </location>
</feature>
<dbReference type="Gene3D" id="3.40.1010.10">
    <property type="entry name" value="Cobalt-precorrin-4 Transmethylase, Domain 1"/>
    <property type="match status" value="1"/>
</dbReference>
<dbReference type="InterPro" id="IPR036518">
    <property type="entry name" value="CobE/GbiG_C_sf"/>
</dbReference>
<dbReference type="Pfam" id="PF00590">
    <property type="entry name" value="TP_methylase"/>
    <property type="match status" value="1"/>
</dbReference>
<dbReference type="Gene3D" id="3.30.420.180">
    <property type="entry name" value="CobE/GbiG C-terminal domain"/>
    <property type="match status" value="1"/>
</dbReference>
<dbReference type="Pfam" id="PF01890">
    <property type="entry name" value="CbiG_C"/>
    <property type="match status" value="1"/>
</dbReference>
<dbReference type="InterPro" id="IPR006363">
    <property type="entry name" value="Cbl_synth_CobJ/CibH_dom"/>
</dbReference>